<name>A0AAE9J4N6_CAEBR</name>
<accession>A0AAE9J4N6</accession>
<reference evidence="1 2" key="1">
    <citation type="submission" date="2022-04" db="EMBL/GenBank/DDBJ databases">
        <title>Chromosome-level reference genomes for two strains of Caenorhabditis briggsae: an improved platform for comparative genomics.</title>
        <authorList>
            <person name="Stevens L."/>
            <person name="Andersen E."/>
        </authorList>
    </citation>
    <scope>NUCLEOTIDE SEQUENCE [LARGE SCALE GENOMIC DNA]</scope>
    <source>
        <strain evidence="1">VX34</strain>
        <tissue evidence="1">Whole-organism</tissue>
    </source>
</reference>
<protein>
    <submittedName>
        <fullName evidence="1">Uncharacterized protein</fullName>
    </submittedName>
</protein>
<dbReference type="AlphaFoldDB" id="A0AAE9J4N6"/>
<keyword evidence="2" id="KW-1185">Reference proteome</keyword>
<proteinExistence type="predicted"/>
<evidence type="ECO:0000313" key="1">
    <source>
        <dbReference type="EMBL" id="UMM15264.1"/>
    </source>
</evidence>
<organism evidence="1 2">
    <name type="scientific">Caenorhabditis briggsae</name>
    <dbReference type="NCBI Taxonomy" id="6238"/>
    <lineage>
        <taxon>Eukaryota</taxon>
        <taxon>Metazoa</taxon>
        <taxon>Ecdysozoa</taxon>
        <taxon>Nematoda</taxon>
        <taxon>Chromadorea</taxon>
        <taxon>Rhabditida</taxon>
        <taxon>Rhabditina</taxon>
        <taxon>Rhabditomorpha</taxon>
        <taxon>Rhabditoidea</taxon>
        <taxon>Rhabditidae</taxon>
        <taxon>Peloderinae</taxon>
        <taxon>Caenorhabditis</taxon>
    </lineage>
</organism>
<gene>
    <name evidence="1" type="ORF">L5515_002759</name>
</gene>
<dbReference type="EMBL" id="CP092620">
    <property type="protein sequence ID" value="UMM15264.1"/>
    <property type="molecule type" value="Genomic_DNA"/>
</dbReference>
<sequence length="104" mass="12888">MRWSAEEKSYRLANYKRSWRRRRRTHLDELEFDGEEEDKLIWMWMENREKLVTKHCLTTFFKAETCKIIELTKLCQSNCPQKSSQGKSNWNSSYYHNDYYNLNY</sequence>
<dbReference type="Proteomes" id="UP000829354">
    <property type="component" value="Chromosome I"/>
</dbReference>
<evidence type="ECO:0000313" key="2">
    <source>
        <dbReference type="Proteomes" id="UP000829354"/>
    </source>
</evidence>